<keyword evidence="4" id="KW-0808">Transferase</keyword>
<dbReference type="Proteomes" id="UP000192638">
    <property type="component" value="Unassembled WGS sequence"/>
</dbReference>
<dbReference type="InterPro" id="IPR012327">
    <property type="entry name" value="MeTrfase_D12"/>
</dbReference>
<proteinExistence type="inferred from homology"/>
<evidence type="ECO:0000313" key="10">
    <source>
        <dbReference type="Proteomes" id="UP000244552"/>
    </source>
</evidence>
<dbReference type="SUPFAM" id="SSF53335">
    <property type="entry name" value="S-adenosyl-L-methionine-dependent methyltransferases"/>
    <property type="match status" value="2"/>
</dbReference>
<evidence type="ECO:0000313" key="9">
    <source>
        <dbReference type="Proteomes" id="UP000192638"/>
    </source>
</evidence>
<evidence type="ECO:0000313" key="8">
    <source>
        <dbReference type="EMBL" id="PTR99045.1"/>
    </source>
</evidence>
<keyword evidence="3 7" id="KW-0489">Methyltransferase</keyword>
<dbReference type="EMBL" id="NBEB01000028">
    <property type="protein sequence ID" value="OQQ85762.1"/>
    <property type="molecule type" value="Genomic_DNA"/>
</dbReference>
<dbReference type="InterPro" id="IPR012186">
    <property type="entry name" value="Ade-mod_methylase_MStsI"/>
</dbReference>
<dbReference type="Pfam" id="PF02086">
    <property type="entry name" value="MethyltransfD12"/>
    <property type="match status" value="2"/>
</dbReference>
<name>A0A1V9SC87_9LACO</name>
<dbReference type="PIRSF" id="PIRSF036638">
    <property type="entry name" value="M_m6A_StsI"/>
    <property type="match status" value="1"/>
</dbReference>
<sequence length="618" mass="72635">MRYLGNKTRLLSFIDSVIEKYNIKGEVFADLFAGTAAVGDHMKDKYRIYSNDFMYYSYVFSKAKLMNKTQPNFLKFKQNYDSNPFDWLNKRKYKPSDHYFIYNNYTPKAERKFFTEENALKIDGMRIDIEELYRKNIIFEEEYFFLLGSLLESVTKVSNTSGTYEAFFKFWESRANKEFKIEPLEMKSSKTINSGNLSFNEDTNFLLRYISGDIAYIDTPYTITQYASAYHVLETIARYDFPKIAGKTGRRQNGRKMSDYSRKQKAKESFEDMFRQIQFDHILISYSNQSLVPIEELIDLARHFAVNGEVNIERVPYREYRNLNSSKKRNGQELFEVVIYFKKDRTLVKSPLNYSGSKDTLLPSIYRELPRHVGTFVDAMGGAFNVGANVTALNTVVYNEFNPFIFEIIEMLMNSDKKELIGKIERIIESNSLDNKKKDEYLAFRNKYNKLEKKAINLFILHMFSFQNLIRFNSKFEFNTPVGNAGYNDNLRQRILDFSPKTPNLIMRKGSFEEIDYTEFEKGTVFYFDPPYLITTAEYNDGKRGLKGWNSELEAELLMYLSKLDKAGYYFMLSNVMEHQGKINNLLKEWVDNNSFNIVEIGKTGSRYPRSEILVKNF</sequence>
<dbReference type="Proteomes" id="UP000244552">
    <property type="component" value="Unassembled WGS sequence"/>
</dbReference>
<dbReference type="GO" id="GO:1904047">
    <property type="term" value="F:S-adenosyl-L-methionine binding"/>
    <property type="evidence" value="ECO:0007669"/>
    <property type="project" value="TreeGrafter"/>
</dbReference>
<evidence type="ECO:0000256" key="5">
    <source>
        <dbReference type="ARBA" id="ARBA00022691"/>
    </source>
</evidence>
<comment type="caution">
    <text evidence="7">The sequence shown here is derived from an EMBL/GenBank/DDBJ whole genome shotgun (WGS) entry which is preliminary data.</text>
</comment>
<dbReference type="Gene3D" id="1.10.1020.10">
    <property type="entry name" value="Adenine-specific Methyltransferase, Domain 2"/>
    <property type="match status" value="1"/>
</dbReference>
<evidence type="ECO:0000256" key="3">
    <source>
        <dbReference type="ARBA" id="ARBA00022603"/>
    </source>
</evidence>
<accession>A0A1V9SC87</accession>
<dbReference type="NCBIfam" id="TIGR00571">
    <property type="entry name" value="dam"/>
    <property type="match status" value="1"/>
</dbReference>
<dbReference type="EC" id="2.1.1.72" evidence="2"/>
<gene>
    <name evidence="7" type="ORF">B6U60_01960</name>
    <name evidence="8" type="ORF">DBP89_02625</name>
</gene>
<dbReference type="InterPro" id="IPR023095">
    <property type="entry name" value="Ade_MeTrfase_dom_2"/>
</dbReference>
<protein>
    <recommendedName>
        <fullName evidence="2">site-specific DNA-methyltransferase (adenine-specific)</fullName>
        <ecNumber evidence="2">2.1.1.72</ecNumber>
    </recommendedName>
</protein>
<dbReference type="RefSeq" id="WP_003699724.1">
    <property type="nucleotide sequence ID" value="NZ_CP024067.1"/>
</dbReference>
<dbReference type="PANTHER" id="PTHR30481:SF3">
    <property type="entry name" value="DNA ADENINE METHYLASE"/>
    <property type="match status" value="1"/>
</dbReference>
<dbReference type="PANTHER" id="PTHR30481">
    <property type="entry name" value="DNA ADENINE METHYLASE"/>
    <property type="match status" value="1"/>
</dbReference>
<evidence type="ECO:0000256" key="6">
    <source>
        <dbReference type="ARBA" id="ARBA00047942"/>
    </source>
</evidence>
<dbReference type="Gene3D" id="3.40.50.150">
    <property type="entry name" value="Vaccinia Virus protein VP39"/>
    <property type="match status" value="1"/>
</dbReference>
<dbReference type="GO" id="GO:0009307">
    <property type="term" value="P:DNA restriction-modification system"/>
    <property type="evidence" value="ECO:0007669"/>
    <property type="project" value="InterPro"/>
</dbReference>
<keyword evidence="5" id="KW-0949">S-adenosyl-L-methionine</keyword>
<dbReference type="GO" id="GO:0006298">
    <property type="term" value="P:mismatch repair"/>
    <property type="evidence" value="ECO:0007669"/>
    <property type="project" value="TreeGrafter"/>
</dbReference>
<organism evidence="7 9">
    <name type="scientific">Ligilactobacillus salivarius</name>
    <dbReference type="NCBI Taxonomy" id="1624"/>
    <lineage>
        <taxon>Bacteria</taxon>
        <taxon>Bacillati</taxon>
        <taxon>Bacillota</taxon>
        <taxon>Bacilli</taxon>
        <taxon>Lactobacillales</taxon>
        <taxon>Lactobacillaceae</taxon>
        <taxon>Ligilactobacillus</taxon>
    </lineage>
</organism>
<dbReference type="GO" id="GO:0032259">
    <property type="term" value="P:methylation"/>
    <property type="evidence" value="ECO:0007669"/>
    <property type="project" value="UniProtKB-KW"/>
</dbReference>
<reference evidence="8 10" key="2">
    <citation type="journal article" date="2018" name="Genome Announc.">
        <title>Fifty-Six Draft Genome Sequences of 10 Lactobacillus Species from 22 Commercial Dietary Supplements.</title>
        <authorList>
            <person name="Gangiredla J."/>
            <person name="Barnaba T.J."/>
            <person name="Mammel M.K."/>
            <person name="Lacher D.W."/>
            <person name="Elkins C.A."/>
            <person name="Lampel K.A."/>
            <person name="Whitehouse C.A."/>
            <person name="Tartera C."/>
        </authorList>
    </citation>
    <scope>NUCLEOTIDE SEQUENCE [LARGE SCALE GENOMIC DNA]</scope>
    <source>
        <strain evidence="8 10">DS11_12</strain>
    </source>
</reference>
<dbReference type="AlphaFoldDB" id="A0A1V9SC87"/>
<comment type="catalytic activity">
    <reaction evidence="6">
        <text>a 2'-deoxyadenosine in DNA + S-adenosyl-L-methionine = an N(6)-methyl-2'-deoxyadenosine in DNA + S-adenosyl-L-homocysteine + H(+)</text>
        <dbReference type="Rhea" id="RHEA:15197"/>
        <dbReference type="Rhea" id="RHEA-COMP:12418"/>
        <dbReference type="Rhea" id="RHEA-COMP:12419"/>
        <dbReference type="ChEBI" id="CHEBI:15378"/>
        <dbReference type="ChEBI" id="CHEBI:57856"/>
        <dbReference type="ChEBI" id="CHEBI:59789"/>
        <dbReference type="ChEBI" id="CHEBI:90615"/>
        <dbReference type="ChEBI" id="CHEBI:90616"/>
        <dbReference type="EC" id="2.1.1.72"/>
    </reaction>
</comment>
<dbReference type="GO" id="GO:0043565">
    <property type="term" value="F:sequence-specific DNA binding"/>
    <property type="evidence" value="ECO:0007669"/>
    <property type="project" value="TreeGrafter"/>
</dbReference>
<evidence type="ECO:0000256" key="4">
    <source>
        <dbReference type="ARBA" id="ARBA00022679"/>
    </source>
</evidence>
<comment type="similarity">
    <text evidence="1">Belongs to the N(4)/N(6)-methyltransferase family.</text>
</comment>
<reference evidence="7 9" key="1">
    <citation type="submission" date="2017-03" db="EMBL/GenBank/DDBJ databases">
        <title>Phylogenomics and comparative genomics of Lactobacillus salivarius, a mammalian gut commensal.</title>
        <authorList>
            <person name="Harris H.M."/>
        </authorList>
    </citation>
    <scope>NUCLEOTIDE SEQUENCE [LARGE SCALE GENOMIC DNA]</scope>
    <source>
        <strain evidence="7 9">LMG 14477</strain>
    </source>
</reference>
<evidence type="ECO:0000256" key="2">
    <source>
        <dbReference type="ARBA" id="ARBA00011900"/>
    </source>
</evidence>
<evidence type="ECO:0000256" key="1">
    <source>
        <dbReference type="ARBA" id="ARBA00006594"/>
    </source>
</evidence>
<dbReference type="EMBL" id="QAGV01000001">
    <property type="protein sequence ID" value="PTR99045.1"/>
    <property type="molecule type" value="Genomic_DNA"/>
</dbReference>
<dbReference type="PRINTS" id="PR00505">
    <property type="entry name" value="D12N6MTFRASE"/>
</dbReference>
<evidence type="ECO:0000313" key="7">
    <source>
        <dbReference type="EMBL" id="OQQ85762.1"/>
    </source>
</evidence>
<dbReference type="GO" id="GO:0009007">
    <property type="term" value="F:site-specific DNA-methyltransferase (adenine-specific) activity"/>
    <property type="evidence" value="ECO:0007669"/>
    <property type="project" value="UniProtKB-EC"/>
</dbReference>
<dbReference type="InterPro" id="IPR029063">
    <property type="entry name" value="SAM-dependent_MTases_sf"/>
</dbReference>